<dbReference type="EMBL" id="CP011129">
    <property type="protein sequence ID" value="ALN78306.1"/>
    <property type="molecule type" value="Genomic_DNA"/>
</dbReference>
<feature type="domain" description="RDD" evidence="7">
    <location>
        <begin position="8"/>
        <end position="182"/>
    </location>
</feature>
<reference evidence="8 9" key="1">
    <citation type="journal article" date="2015" name="BMC Genomics">
        <title>Comparative genomics and metabolic profiling of the genus Lysobacter.</title>
        <authorList>
            <person name="de Bruijn I."/>
            <person name="Cheng X."/>
            <person name="de Jager V."/>
            <person name="Exposito R.G."/>
            <person name="Watrous J."/>
            <person name="Patel N."/>
            <person name="Postma J."/>
            <person name="Dorrestein P.C."/>
            <person name="Kobayashi D."/>
            <person name="Raaijmakers J.M."/>
        </authorList>
    </citation>
    <scope>NUCLEOTIDE SEQUENCE [LARGE SCALE GENOMIC DNA]</scope>
    <source>
        <strain evidence="8 9">76</strain>
    </source>
</reference>
<dbReference type="Proteomes" id="UP000060787">
    <property type="component" value="Chromosome"/>
</dbReference>
<dbReference type="KEGG" id="lab:LA76x_0144"/>
<accession>A0A0S2F414</accession>
<dbReference type="PATRIC" id="fig|84531.8.peg.148"/>
<dbReference type="STRING" id="84531.LA76x_0144"/>
<evidence type="ECO:0000256" key="3">
    <source>
        <dbReference type="ARBA" id="ARBA00022692"/>
    </source>
</evidence>
<dbReference type="PANTHER" id="PTHR36115:SF4">
    <property type="entry name" value="MEMBRANE PROTEIN"/>
    <property type="match status" value="1"/>
</dbReference>
<feature type="transmembrane region" description="Helical" evidence="6">
    <location>
        <begin position="84"/>
        <end position="111"/>
    </location>
</feature>
<evidence type="ECO:0000256" key="5">
    <source>
        <dbReference type="ARBA" id="ARBA00023136"/>
    </source>
</evidence>
<dbReference type="Pfam" id="PF06271">
    <property type="entry name" value="RDD"/>
    <property type="match status" value="1"/>
</dbReference>
<evidence type="ECO:0000256" key="1">
    <source>
        <dbReference type="ARBA" id="ARBA00004651"/>
    </source>
</evidence>
<sequence>MSAPASAPAGFWPRYAAWSLDAAAVAAATTVIGAGQWLALAESARRAYTAMAARTAEVMADAVLDDLSFGGFAQRLIADPALHAAATTTVTALTALVFGWILAFALLGAVYELGFVLSPWQATPGKRALRLRVTGMDGQALDLGRIALRYFGGSLSWLSLNIGHLLAMAKPEHRALHDRLAGARVVRDGDPRMPLWGWAWVLLQLSATLFAMVRLFGAMQATMDTAVYQAGGL</sequence>
<name>A0A0S2F414_LYSAN</name>
<organism evidence="8 9">
    <name type="scientific">Lysobacter antibioticus</name>
    <dbReference type="NCBI Taxonomy" id="84531"/>
    <lineage>
        <taxon>Bacteria</taxon>
        <taxon>Pseudomonadati</taxon>
        <taxon>Pseudomonadota</taxon>
        <taxon>Gammaproteobacteria</taxon>
        <taxon>Lysobacterales</taxon>
        <taxon>Lysobacteraceae</taxon>
        <taxon>Lysobacter</taxon>
    </lineage>
</organism>
<protein>
    <submittedName>
        <fullName evidence="8">RDD family protein</fullName>
    </submittedName>
</protein>
<keyword evidence="4 6" id="KW-1133">Transmembrane helix</keyword>
<evidence type="ECO:0000313" key="8">
    <source>
        <dbReference type="EMBL" id="ALN78306.1"/>
    </source>
</evidence>
<keyword evidence="9" id="KW-1185">Reference proteome</keyword>
<evidence type="ECO:0000313" key="9">
    <source>
        <dbReference type="Proteomes" id="UP000060787"/>
    </source>
</evidence>
<evidence type="ECO:0000256" key="6">
    <source>
        <dbReference type="SAM" id="Phobius"/>
    </source>
</evidence>
<dbReference type="GO" id="GO:0005886">
    <property type="term" value="C:plasma membrane"/>
    <property type="evidence" value="ECO:0007669"/>
    <property type="project" value="UniProtKB-SubCell"/>
</dbReference>
<evidence type="ECO:0000256" key="2">
    <source>
        <dbReference type="ARBA" id="ARBA00022475"/>
    </source>
</evidence>
<proteinExistence type="predicted"/>
<evidence type="ECO:0000259" key="7">
    <source>
        <dbReference type="Pfam" id="PF06271"/>
    </source>
</evidence>
<keyword evidence="5 6" id="KW-0472">Membrane</keyword>
<dbReference type="InterPro" id="IPR051791">
    <property type="entry name" value="Pra-immunoreactive"/>
</dbReference>
<feature type="transmembrane region" description="Helical" evidence="6">
    <location>
        <begin position="195"/>
        <end position="216"/>
    </location>
</feature>
<dbReference type="PANTHER" id="PTHR36115">
    <property type="entry name" value="PROLINE-RICH ANTIGEN HOMOLOG-RELATED"/>
    <property type="match status" value="1"/>
</dbReference>
<keyword evidence="3 6" id="KW-0812">Transmembrane</keyword>
<keyword evidence="2" id="KW-1003">Cell membrane</keyword>
<dbReference type="RefSeq" id="WP_057916144.1">
    <property type="nucleotide sequence ID" value="NZ_CP011129.1"/>
</dbReference>
<feature type="transmembrane region" description="Helical" evidence="6">
    <location>
        <begin position="15"/>
        <end position="41"/>
    </location>
</feature>
<dbReference type="AlphaFoldDB" id="A0A0S2F414"/>
<evidence type="ECO:0000256" key="4">
    <source>
        <dbReference type="ARBA" id="ARBA00022989"/>
    </source>
</evidence>
<dbReference type="eggNOG" id="COG1714">
    <property type="taxonomic scope" value="Bacteria"/>
</dbReference>
<comment type="subcellular location">
    <subcellularLocation>
        <location evidence="1">Cell membrane</location>
        <topology evidence="1">Multi-pass membrane protein</topology>
    </subcellularLocation>
</comment>
<dbReference type="InterPro" id="IPR010432">
    <property type="entry name" value="RDD"/>
</dbReference>
<gene>
    <name evidence="8" type="ORF">LA76x_0144</name>
</gene>